<proteinExistence type="predicted"/>
<dbReference type="EMBL" id="VSRR010001124">
    <property type="protein sequence ID" value="MPC22775.1"/>
    <property type="molecule type" value="Genomic_DNA"/>
</dbReference>
<gene>
    <name evidence="2" type="primary">MMS22L</name>
    <name evidence="2" type="ORF">E2C01_015801</name>
</gene>
<dbReference type="InterPro" id="IPR029425">
    <property type="entry name" value="MMS22L_N"/>
</dbReference>
<dbReference type="AlphaFoldDB" id="A0A5B7DNK8"/>
<dbReference type="Proteomes" id="UP000324222">
    <property type="component" value="Unassembled WGS sequence"/>
</dbReference>
<sequence>MRGRIFSKFHGRKMSELTPTGLYNTVSLFLTLASSATDTLDVVNKLGELLSLVPTCSTSKSRMVWRGFLAGALLLVDKGCEVSPLAERLSPIVTAVCHHLTSSRDPQQRR</sequence>
<dbReference type="GO" id="GO:0043596">
    <property type="term" value="C:nuclear replication fork"/>
    <property type="evidence" value="ECO:0007669"/>
    <property type="project" value="TreeGrafter"/>
</dbReference>
<keyword evidence="3" id="KW-1185">Reference proteome</keyword>
<name>A0A5B7DNK8_PORTR</name>
<dbReference type="Pfam" id="PF14910">
    <property type="entry name" value="MMS22L_N"/>
    <property type="match status" value="1"/>
</dbReference>
<evidence type="ECO:0000313" key="2">
    <source>
        <dbReference type="EMBL" id="MPC22775.1"/>
    </source>
</evidence>
<dbReference type="OrthoDB" id="6346273at2759"/>
<evidence type="ECO:0000259" key="1">
    <source>
        <dbReference type="Pfam" id="PF14910"/>
    </source>
</evidence>
<dbReference type="GO" id="GO:0031297">
    <property type="term" value="P:replication fork processing"/>
    <property type="evidence" value="ECO:0007669"/>
    <property type="project" value="InterPro"/>
</dbReference>
<accession>A0A5B7DNK8</accession>
<protein>
    <submittedName>
        <fullName evidence="2">Protein MMS22-like</fullName>
    </submittedName>
</protein>
<evidence type="ECO:0000313" key="3">
    <source>
        <dbReference type="Proteomes" id="UP000324222"/>
    </source>
</evidence>
<dbReference type="PANTHER" id="PTHR28547:SF1">
    <property type="entry name" value="PROTEIN MMS22-LIKE"/>
    <property type="match status" value="1"/>
</dbReference>
<reference evidence="2 3" key="1">
    <citation type="submission" date="2019-05" db="EMBL/GenBank/DDBJ databases">
        <title>Another draft genome of Portunus trituberculatus and its Hox gene families provides insights of decapod evolution.</title>
        <authorList>
            <person name="Jeong J.-H."/>
            <person name="Song I."/>
            <person name="Kim S."/>
            <person name="Choi T."/>
            <person name="Kim D."/>
            <person name="Ryu S."/>
            <person name="Kim W."/>
        </authorList>
    </citation>
    <scope>NUCLEOTIDE SEQUENCE [LARGE SCALE GENOMIC DNA]</scope>
    <source>
        <tissue evidence="2">Muscle</tissue>
    </source>
</reference>
<organism evidence="2 3">
    <name type="scientific">Portunus trituberculatus</name>
    <name type="common">Swimming crab</name>
    <name type="synonym">Neptunus trituberculatus</name>
    <dbReference type="NCBI Taxonomy" id="210409"/>
    <lineage>
        <taxon>Eukaryota</taxon>
        <taxon>Metazoa</taxon>
        <taxon>Ecdysozoa</taxon>
        <taxon>Arthropoda</taxon>
        <taxon>Crustacea</taxon>
        <taxon>Multicrustacea</taxon>
        <taxon>Malacostraca</taxon>
        <taxon>Eumalacostraca</taxon>
        <taxon>Eucarida</taxon>
        <taxon>Decapoda</taxon>
        <taxon>Pleocyemata</taxon>
        <taxon>Brachyura</taxon>
        <taxon>Eubrachyura</taxon>
        <taxon>Portunoidea</taxon>
        <taxon>Portunidae</taxon>
        <taxon>Portuninae</taxon>
        <taxon>Portunus</taxon>
    </lineage>
</organism>
<dbReference type="PANTHER" id="PTHR28547">
    <property type="entry name" value="PROTEIN MMS22-LIKE"/>
    <property type="match status" value="1"/>
</dbReference>
<dbReference type="InterPro" id="IPR042320">
    <property type="entry name" value="MMS22-like"/>
</dbReference>
<comment type="caution">
    <text evidence="2">The sequence shown here is derived from an EMBL/GenBank/DDBJ whole genome shotgun (WGS) entry which is preliminary data.</text>
</comment>
<feature type="domain" description="Protein MMS22-like N-terminal" evidence="1">
    <location>
        <begin position="2"/>
        <end position="108"/>
    </location>
</feature>
<dbReference type="GO" id="GO:0000724">
    <property type="term" value="P:double-strand break repair via homologous recombination"/>
    <property type="evidence" value="ECO:0007669"/>
    <property type="project" value="InterPro"/>
</dbReference>